<dbReference type="EMBL" id="LBOI01000023">
    <property type="protein sequence ID" value="KKP30831.1"/>
    <property type="molecule type" value="Genomic_DNA"/>
</dbReference>
<name>A0A0F9YWJ9_9BACT</name>
<feature type="non-terminal residue" evidence="2">
    <location>
        <position position="1"/>
    </location>
</feature>
<keyword evidence="1" id="KW-1133">Transmembrane helix</keyword>
<keyword evidence="1" id="KW-0812">Transmembrane</keyword>
<dbReference type="Proteomes" id="UP000034803">
    <property type="component" value="Unassembled WGS sequence"/>
</dbReference>
<protein>
    <submittedName>
        <fullName evidence="2">Uncharacterized protein</fullName>
    </submittedName>
</protein>
<evidence type="ECO:0000313" key="3">
    <source>
        <dbReference type="Proteomes" id="UP000034803"/>
    </source>
</evidence>
<reference evidence="2 3" key="1">
    <citation type="journal article" date="2015" name="Nature">
        <title>rRNA introns, odd ribosomes, and small enigmatic genomes across a large radiation of phyla.</title>
        <authorList>
            <person name="Brown C.T."/>
            <person name="Hug L.A."/>
            <person name="Thomas B.C."/>
            <person name="Sharon I."/>
            <person name="Castelle C.J."/>
            <person name="Singh A."/>
            <person name="Wilkins M.J."/>
            <person name="Williams K.H."/>
            <person name="Banfield J.F."/>
        </authorList>
    </citation>
    <scope>NUCLEOTIDE SEQUENCE [LARGE SCALE GENOMIC DNA]</scope>
</reference>
<gene>
    <name evidence="2" type="ORF">UR21_C0023G0001</name>
</gene>
<organism evidence="2 3">
    <name type="scientific">Candidatus Woesebacteria bacterium GW2011_GWC2_31_9</name>
    <dbReference type="NCBI Taxonomy" id="1618586"/>
    <lineage>
        <taxon>Bacteria</taxon>
        <taxon>Candidatus Woeseibacteriota</taxon>
    </lineage>
</organism>
<dbReference type="AlphaFoldDB" id="A0A0F9YWJ9"/>
<sequence>ASDPNIVMPTITIPENALLLLLVVPFIPIITLWLKKKHGGLVYV</sequence>
<feature type="transmembrane region" description="Helical" evidence="1">
    <location>
        <begin position="17"/>
        <end position="34"/>
    </location>
</feature>
<keyword evidence="1" id="KW-0472">Membrane</keyword>
<accession>A0A0F9YWJ9</accession>
<evidence type="ECO:0000256" key="1">
    <source>
        <dbReference type="SAM" id="Phobius"/>
    </source>
</evidence>
<evidence type="ECO:0000313" key="2">
    <source>
        <dbReference type="EMBL" id="KKP30831.1"/>
    </source>
</evidence>
<proteinExistence type="predicted"/>
<comment type="caution">
    <text evidence="2">The sequence shown here is derived from an EMBL/GenBank/DDBJ whole genome shotgun (WGS) entry which is preliminary data.</text>
</comment>